<dbReference type="Pfam" id="PF00207">
    <property type="entry name" value="A2M"/>
    <property type="match status" value="1"/>
</dbReference>
<dbReference type="InterPro" id="IPR047565">
    <property type="entry name" value="Alpha-macroglob_thiol-ester_cl"/>
</dbReference>
<proteinExistence type="inferred from homology"/>
<dbReference type="InterPro" id="IPR041813">
    <property type="entry name" value="A2M_TED"/>
</dbReference>
<dbReference type="Gene3D" id="2.60.40.690">
    <property type="entry name" value="Alpha-macroglobulin, receptor-binding domain"/>
    <property type="match status" value="1"/>
</dbReference>
<comment type="subcellular location">
    <subcellularLocation>
        <location evidence="1">Secreted</location>
    </subcellularLocation>
</comment>
<dbReference type="Pfam" id="PF17789">
    <property type="entry name" value="MG4"/>
    <property type="match status" value="1"/>
</dbReference>
<dbReference type="PROSITE" id="PS00477">
    <property type="entry name" value="ALPHA_2_MACROGLOBULIN"/>
    <property type="match status" value="1"/>
</dbReference>
<evidence type="ECO:0000256" key="9">
    <source>
        <dbReference type="SAM" id="SignalP"/>
    </source>
</evidence>
<dbReference type="Proteomes" id="UP000827986">
    <property type="component" value="Unassembled WGS sequence"/>
</dbReference>
<keyword evidence="5 9" id="KW-0732">Signal</keyword>
<dbReference type="GO" id="GO:0004867">
    <property type="term" value="F:serine-type endopeptidase inhibitor activity"/>
    <property type="evidence" value="ECO:0007669"/>
    <property type="project" value="UniProtKB-KW"/>
</dbReference>
<dbReference type="Pfam" id="PF07703">
    <property type="entry name" value="A2M_BRD"/>
    <property type="match status" value="1"/>
</dbReference>
<dbReference type="SMART" id="SM01359">
    <property type="entry name" value="A2M_N_2"/>
    <property type="match status" value="1"/>
</dbReference>
<dbReference type="PANTHER" id="PTHR11412:SF173">
    <property type="entry name" value="OVOSTATIN"/>
    <property type="match status" value="1"/>
</dbReference>
<keyword evidence="14" id="KW-1185">Reference proteome</keyword>
<keyword evidence="3" id="KW-0964">Secreted</keyword>
<feature type="domain" description="Alpha-2-macroglobulin bait region" evidence="10">
    <location>
        <begin position="447"/>
        <end position="594"/>
    </location>
</feature>
<sequence>MWSKIFLSVLVFHLTSAKSHGPQYVLMVPSVLQSISPQRLCVQLYNLSEPLSLNVHLEYHGINTTLFEESVTENNFFQCREFKAPLATSDPLAFITFSAKGHTVHLSERRSVAIQNVDGVVFIQTDKPIYKPAQTVMFRVVSLDNSFKPVQETYPLIILQDPQRNRIFQWLDVTSKNAIVQLSFPLIQEPILGSYEIIVEKKSGDKTYHWFTVEEYVLPKFEVTINAPKRISFLDQELKVNVCAVYTYGQPVQGRVQLSVCRKHYNDKCNETPKGFCEAVTAQLGKDGCITKVINTKTFKLYHPRMLWSLEVEAILTEDGTGVQIVGTDYISIYQARERMWFKNMDTYYKRGIPYYGEIQMENEDGIPVANETIKLELNEKHVADYITNENGTARFSIDTSEFFEPSFKLRAKYAVDDCRDLVWMDTYEPETTYHIQRFYSRTNSFVKLEHIPEMLSCGQQRRIMVHYILNKEGYKDATSVNFYYMVMSKGKIVLNGQQQVSITDAPYGTFFISLTGSEKLAPSARLLVYTLHPGGELVADSTRLQIEKCFKNKVQLQFSKKQGLPASNISLLLEAAANSYCALRAVDQSVLLLRPEQELSADTIYNQLRVQEYYGYYYNGLNLEDDNEEPCIPVTDTFFNGLYYVPVNVTRDGDVYGVFRNMGLKVFTNSTIRKPVLCPSDKACPKESTPHYGFSGGSAGEDGRKMMGQSYVIKTVRKFFPETWIWDLVHIDSNGKASVSFTIPDTITEWKASAFCLEEEAGFGISPSTSLTAFQPFFVDMTLPYSIVRGEKFHLIANVFNFLNKCIEVSTVLQESRDYKIEPLSEEGNTARVCANERKTSSWTIIPQKLGNVSFTVTAETKSSDASQEQGVERVDTVIQLLLVEPEGIKKEVTQSSLICTKGRTVSEMVSPKLPENLVQGSARASFSVLGDLLGMAMRNMENLLQMPYGCGEQNMVLFAPNIYILDYLNKTGQLTKEIESKGAGYLTSGYQKQLSYKHPDGSYSSFGTRDAEGSTWLTAFVYKSFSQSKRYIYIDDDVQTQTLIWLASKQKPDGCFQNVGNHFNNALEGGAEDGISLTAYVTAALLEAGLPSSHTVVQNGLSCLDAASVRNVDNVYYQALLAYTYGLAGNKEKWRFFLKELDKSATKVGGSVHWERKDKPLAEKFPSFNSRAASAEIEMTCYVILALLQRPTLTQEELSYVAQIVQWVAKQQNPYGGFSSTQDTVVALQALAQYGSLTFSKDGKNTVEISSKELPKKVFQVDNRNRLLLQQVSLPSLPGNYNVEVKGSGCVYLQTTLRYNIYLPQKASGFSLSVETVNDSCAGSFLPKFDLVLSASYAGKRSISNMAIIDVKMLSGFVPVRSSLQKLQDDRKVMQVDTRNNHIFFYLANVSQEEIRFSFSVEQNLPVSDIKPASVHLYDYYETDEYALAEYNTPCSQASSENLLGVRKRRNDSCENVMLDPHCPE</sequence>
<dbReference type="GO" id="GO:0005615">
    <property type="term" value="C:extracellular space"/>
    <property type="evidence" value="ECO:0007669"/>
    <property type="project" value="InterPro"/>
</dbReference>
<evidence type="ECO:0000256" key="8">
    <source>
        <dbReference type="ARBA" id="ARBA00023180"/>
    </source>
</evidence>
<dbReference type="SMART" id="SM01419">
    <property type="entry name" value="Thiol-ester_cl"/>
    <property type="match status" value="1"/>
</dbReference>
<dbReference type="Pfam" id="PF17791">
    <property type="entry name" value="MG3"/>
    <property type="match status" value="1"/>
</dbReference>
<dbReference type="SMART" id="SM01361">
    <property type="entry name" value="A2M_recep"/>
    <property type="match status" value="1"/>
</dbReference>
<evidence type="ECO:0000256" key="4">
    <source>
        <dbReference type="ARBA" id="ARBA00022690"/>
    </source>
</evidence>
<evidence type="ECO:0000259" key="11">
    <source>
        <dbReference type="SMART" id="SM01360"/>
    </source>
</evidence>
<feature type="signal peptide" evidence="9">
    <location>
        <begin position="1"/>
        <end position="17"/>
    </location>
</feature>
<evidence type="ECO:0000256" key="2">
    <source>
        <dbReference type="ARBA" id="ARBA00010952"/>
    </source>
</evidence>
<dbReference type="PANTHER" id="PTHR11412">
    <property type="entry name" value="MACROGLOBULIN / COMPLEMENT"/>
    <property type="match status" value="1"/>
</dbReference>
<dbReference type="InterPro" id="IPR019742">
    <property type="entry name" value="MacrogloblnA2_CS"/>
</dbReference>
<dbReference type="InterPro" id="IPR036595">
    <property type="entry name" value="A-macroglobulin_rcpt-bd_sf"/>
</dbReference>
<dbReference type="InterPro" id="IPR050473">
    <property type="entry name" value="A2M/Complement_sys"/>
</dbReference>
<dbReference type="InterPro" id="IPR001599">
    <property type="entry name" value="Macroglobln_a2"/>
</dbReference>
<evidence type="ECO:0000256" key="5">
    <source>
        <dbReference type="ARBA" id="ARBA00022729"/>
    </source>
</evidence>
<dbReference type="Pfam" id="PF01835">
    <property type="entry name" value="MG2"/>
    <property type="match status" value="1"/>
</dbReference>
<dbReference type="Gene3D" id="2.60.40.10">
    <property type="entry name" value="Immunoglobulins"/>
    <property type="match status" value="2"/>
</dbReference>
<dbReference type="InterPro" id="IPR008930">
    <property type="entry name" value="Terpenoid_cyclase/PrenylTrfase"/>
</dbReference>
<name>A0A9D3XWN6_9SAUR</name>
<evidence type="ECO:0000256" key="7">
    <source>
        <dbReference type="ARBA" id="ARBA00023157"/>
    </source>
</evidence>
<evidence type="ECO:0000259" key="10">
    <source>
        <dbReference type="SMART" id="SM01359"/>
    </source>
</evidence>
<evidence type="ECO:0000313" key="14">
    <source>
        <dbReference type="Proteomes" id="UP000827986"/>
    </source>
</evidence>
<dbReference type="Gene3D" id="1.50.10.20">
    <property type="match status" value="1"/>
</dbReference>
<dbReference type="FunFam" id="1.50.10.20:FF:000001">
    <property type="entry name" value="CD109 isoform 1"/>
    <property type="match status" value="1"/>
</dbReference>
<keyword evidence="6" id="KW-0722">Serine protease inhibitor</keyword>
<dbReference type="InterPro" id="IPR014756">
    <property type="entry name" value="Ig_E-set"/>
</dbReference>
<evidence type="ECO:0008006" key="15">
    <source>
        <dbReference type="Google" id="ProtNLM"/>
    </source>
</evidence>
<gene>
    <name evidence="13" type="ORF">KIL84_020166</name>
</gene>
<dbReference type="EMBL" id="JAHDVG010000463">
    <property type="protein sequence ID" value="KAH1187417.1"/>
    <property type="molecule type" value="Genomic_DNA"/>
</dbReference>
<dbReference type="Gene3D" id="2.20.130.20">
    <property type="match status" value="2"/>
</dbReference>
<organism evidence="13 14">
    <name type="scientific">Mauremys mutica</name>
    <name type="common">yellowpond turtle</name>
    <dbReference type="NCBI Taxonomy" id="74926"/>
    <lineage>
        <taxon>Eukaryota</taxon>
        <taxon>Metazoa</taxon>
        <taxon>Chordata</taxon>
        <taxon>Craniata</taxon>
        <taxon>Vertebrata</taxon>
        <taxon>Euteleostomi</taxon>
        <taxon>Archelosauria</taxon>
        <taxon>Testudinata</taxon>
        <taxon>Testudines</taxon>
        <taxon>Cryptodira</taxon>
        <taxon>Durocryptodira</taxon>
        <taxon>Testudinoidea</taxon>
        <taxon>Geoemydidae</taxon>
        <taxon>Geoemydinae</taxon>
        <taxon>Mauremys</taxon>
    </lineage>
</organism>
<dbReference type="SUPFAM" id="SSF49410">
    <property type="entry name" value="Alpha-macroglobulin receptor domain"/>
    <property type="match status" value="1"/>
</dbReference>
<comment type="caution">
    <text evidence="13">The sequence shown here is derived from an EMBL/GenBank/DDBJ whole genome shotgun (WGS) entry which is preliminary data.</text>
</comment>
<dbReference type="Pfam" id="PF07678">
    <property type="entry name" value="TED_complement"/>
    <property type="match status" value="1"/>
</dbReference>
<dbReference type="InterPro" id="IPR041555">
    <property type="entry name" value="MG3"/>
</dbReference>
<dbReference type="InterPro" id="IPR013783">
    <property type="entry name" value="Ig-like_fold"/>
</dbReference>
<feature type="domain" description="Alpha-macroglobulin receptor-binding" evidence="12">
    <location>
        <begin position="1346"/>
        <end position="1433"/>
    </location>
</feature>
<feature type="domain" description="Alpha-2-macroglobulin" evidence="11">
    <location>
        <begin position="724"/>
        <end position="814"/>
    </location>
</feature>
<dbReference type="Pfam" id="PF07677">
    <property type="entry name" value="A2M_recep"/>
    <property type="match status" value="1"/>
</dbReference>
<reference evidence="13" key="1">
    <citation type="submission" date="2021-09" db="EMBL/GenBank/DDBJ databases">
        <title>The genome of Mauremys mutica provides insights into the evolution of semi-aquatic lifestyle.</title>
        <authorList>
            <person name="Gong S."/>
            <person name="Gao Y."/>
        </authorList>
    </citation>
    <scope>NUCLEOTIDE SEQUENCE</scope>
    <source>
        <strain evidence="13">MM-2020</strain>
        <tissue evidence="13">Muscle</tissue>
    </source>
</reference>
<protein>
    <recommendedName>
        <fullName evidence="15">Ovostatin</fullName>
    </recommendedName>
</protein>
<dbReference type="SUPFAM" id="SSF81296">
    <property type="entry name" value="E set domains"/>
    <property type="match status" value="1"/>
</dbReference>
<dbReference type="InterPro" id="IPR011626">
    <property type="entry name" value="Alpha-macroglobulin_TED"/>
</dbReference>
<dbReference type="InterPro" id="IPR011625">
    <property type="entry name" value="A2M_N_BRD"/>
</dbReference>
<dbReference type="SUPFAM" id="SSF48239">
    <property type="entry name" value="Terpenoid cyclases/Protein prenyltransferases"/>
    <property type="match status" value="1"/>
</dbReference>
<keyword evidence="8" id="KW-0325">Glycoprotein</keyword>
<dbReference type="InterPro" id="IPR009048">
    <property type="entry name" value="A-macroglobulin_rcpt-bd"/>
</dbReference>
<dbReference type="CDD" id="cd02897">
    <property type="entry name" value="A2M_2"/>
    <property type="match status" value="1"/>
</dbReference>
<dbReference type="Gene3D" id="2.60.40.1940">
    <property type="match status" value="1"/>
</dbReference>
<dbReference type="Gene3D" id="2.60.40.1930">
    <property type="match status" value="2"/>
</dbReference>
<accession>A0A9D3XWN6</accession>
<evidence type="ECO:0000313" key="13">
    <source>
        <dbReference type="EMBL" id="KAH1187417.1"/>
    </source>
</evidence>
<dbReference type="SMART" id="SM01360">
    <property type="entry name" value="A2M"/>
    <property type="match status" value="1"/>
</dbReference>
<evidence type="ECO:0000256" key="3">
    <source>
        <dbReference type="ARBA" id="ARBA00022525"/>
    </source>
</evidence>
<keyword evidence="7" id="KW-1015">Disulfide bond</keyword>
<feature type="chain" id="PRO_5039127742" description="Ovostatin" evidence="9">
    <location>
        <begin position="18"/>
        <end position="1467"/>
    </location>
</feature>
<evidence type="ECO:0000256" key="1">
    <source>
        <dbReference type="ARBA" id="ARBA00004613"/>
    </source>
</evidence>
<dbReference type="InterPro" id="IPR002890">
    <property type="entry name" value="MG2"/>
</dbReference>
<evidence type="ECO:0000256" key="6">
    <source>
        <dbReference type="ARBA" id="ARBA00022900"/>
    </source>
</evidence>
<dbReference type="InterPro" id="IPR040839">
    <property type="entry name" value="MG4"/>
</dbReference>
<dbReference type="FunFam" id="2.60.40.1930:FF:000001">
    <property type="entry name" value="CD109 isoform 3"/>
    <property type="match status" value="1"/>
</dbReference>
<dbReference type="Gene3D" id="2.60.120.1540">
    <property type="match status" value="1"/>
</dbReference>
<evidence type="ECO:0000259" key="12">
    <source>
        <dbReference type="SMART" id="SM01361"/>
    </source>
</evidence>
<comment type="similarity">
    <text evidence="2">Belongs to the protease inhibitor I39 (alpha-2-macroglobulin) family.</text>
</comment>
<keyword evidence="4" id="KW-0646">Protease inhibitor</keyword>